<evidence type="ECO:0000313" key="2">
    <source>
        <dbReference type="Proteomes" id="UP001368654"/>
    </source>
</evidence>
<accession>A0ABU8LX85</accession>
<dbReference type="Proteomes" id="UP001368654">
    <property type="component" value="Unassembled WGS sequence"/>
</dbReference>
<gene>
    <name evidence="1" type="ORF">WDU96_11010</name>
</gene>
<sequence>MFDALLAPADKPMLDEIADLISGPRADRWRIDRSLYRPELGVVRDGEGVPLAAVLTTARPATAATKIVDLWFVDALAGEALLDAVVDTARSRHDVAVKWEVAEGVAVAPFAAAFTPMREPWAAVGTENVRGLVLWLHDIPHTEPGYYAQTTLFTCGAVAALIAADAFGRGALSGRAGDREREIEFWRRASNYPSCEPVGLAVALREHLGDAPVEVALDHDAPVLLEDMSGFDYDFRAELQAESWRQAAALGVPVRRDRVSIDEILHRVETGEFALLLIDEAPMHGETGPHWITAHAAADGVVLLQDPWVTVAAGETWVDTHDMPVRSAELEQLVRWSDENYRGVIFTGVRPTVAGG</sequence>
<organism evidence="1 2">
    <name type="scientific">Microbacterium marmarense</name>
    <dbReference type="NCBI Taxonomy" id="3122051"/>
    <lineage>
        <taxon>Bacteria</taxon>
        <taxon>Bacillati</taxon>
        <taxon>Actinomycetota</taxon>
        <taxon>Actinomycetes</taxon>
        <taxon>Micrococcales</taxon>
        <taxon>Microbacteriaceae</taxon>
        <taxon>Microbacterium</taxon>
    </lineage>
</organism>
<name>A0ABU8LX85_9MICO</name>
<dbReference type="Pfam" id="PF11814">
    <property type="entry name" value="DUF3335"/>
    <property type="match status" value="1"/>
</dbReference>
<dbReference type="RefSeq" id="WP_337338561.1">
    <property type="nucleotide sequence ID" value="NZ_JBBDGL010000003.1"/>
</dbReference>
<dbReference type="EMBL" id="JBBDGL010000003">
    <property type="protein sequence ID" value="MEJ1156124.1"/>
    <property type="molecule type" value="Genomic_DNA"/>
</dbReference>
<keyword evidence="2" id="KW-1185">Reference proteome</keyword>
<proteinExistence type="predicted"/>
<protein>
    <submittedName>
        <fullName evidence="1">Peptidase C39 family protein</fullName>
    </submittedName>
</protein>
<evidence type="ECO:0000313" key="1">
    <source>
        <dbReference type="EMBL" id="MEJ1156124.1"/>
    </source>
</evidence>
<dbReference type="InterPro" id="IPR021770">
    <property type="entry name" value="DUF3335"/>
</dbReference>
<reference evidence="1 2" key="1">
    <citation type="submission" date="2024-02" db="EMBL/GenBank/DDBJ databases">
        <authorList>
            <person name="Saticioglu I.B."/>
        </authorList>
    </citation>
    <scope>NUCLEOTIDE SEQUENCE [LARGE SCALE GENOMIC DNA]</scope>
    <source>
        <strain evidence="1 2">Mu-86</strain>
    </source>
</reference>
<comment type="caution">
    <text evidence="1">The sequence shown here is derived from an EMBL/GenBank/DDBJ whole genome shotgun (WGS) entry which is preliminary data.</text>
</comment>